<dbReference type="InParanoid" id="A0A6J2XIP4"/>
<feature type="domain" description="Maestro-like HEAT-repeats" evidence="2">
    <location>
        <begin position="944"/>
        <end position="1171"/>
    </location>
</feature>
<dbReference type="KEGG" id="soy:115878851"/>
<sequence>MSGLNGKLKSTAETQLQIATGALLESLHDKSTTVCETASVSLLKLSEKYPNQVLLSCVAFFTNNTKCDTDHIVQMLNIMNKICIDQISGIDGDTVIKLIEFGLMTMTKSNNYEPLVQLAASKILVALGRVHYIQVTDALLQKLQIGMVPHYTVPHTLGSLASVNAYGVIRYLKDILNIILPLLGGLKNDHLKESFAYALQNFCEALLEYGSNLEQVPDPTISTETYTTELGMAYDVLFTSWLQSREPTVVESVLEALSAIFRALPIDKVTQQTPRLIPFLLNHIKKNSNAYVVTKCLYSAIEKTAGVNGMLLEPLLSNILSHLSDLVCVSPDYAQPDLLRSHSEVLRCYECLALHFTDITIDKLLGHLKNNNEKEKLKGLIVIAHLISYSSEQAIQRRYRDILKYINELLSDSHIKIKTILVKIITGLAHKGILTEIDLNPDGPERYLEFMLKMCCKQHAKVFQVEGNELEDIQRSADNALYMLTTSMPELEDVLWDLFLNCFLTSLYDNAIVILLRCLTHIASRKESKPNCEAAFVRCIVLLSNPTPSLRGTYIVNFLKNITLYDTQSCRNVWDAKIPQLLKYLEQTYDTLNLVEWQDLLFSFINLLLESINNEAFNNILLVKAKSLLELYGSARIIPSIDKDELQVKLAEKRFLIKFFAVILCHVSSKELVSPNIENSLLNVTLTDYSDLQACAEAMGICSQKHLALVLEKLSHVRKEMLNKKSSKLFSFMKDQRHDLGVERLRYLIIYSYSEICNEALSEPLLRVVESEILDFVLQELSVSKDFAIKRTCLKAIHSVADAMHPNRNSLHIRMNSRDKVIEAVSSQMHLHNGPEYIKLFPLITSAVTALIKLPVSLESEERIKLIKLFFDNIYNASAIYCKINSSSMDSYYGDLKLVPCVTKSFSELNQFVQELILQNLSPATLDELVTLLESWLGKRKAEQRLPAIETLRVVLQTYLDNIKFAYDCPHTFHQTGMLLAKIVPRCTDPNNNIKRVAVDCIYLTLCISSRYEGHMRDHDKVLSNSLQHVQKSIETNDPQQLFNLTSDLANVICQNLPQFQLIHFVEGLIDSLLDCESSSSNGSSVVLNITLKNKGGDLQNHVSHVTERLIAQLDSIPFTRTKTSALRAVVNLAAHHPRVVGGILLMQPLPFSSCIIECWSILSTDRTLVQILLDQIKKHLKTTPLYEEQGNGDIKIASLTPLQALCALHELLRNTHLKDIFLEQFAELFSLLLISLASYIGCTAPALRSLSDKKQQYGLILNRDAYKLSPARIAVETFRLFFLCCEMNNIATNLLAYTDIDTSDNKLMILDIIETLVNNVSSENPQSISWIVACLGPFIRSELEPQKVAVVAFFTYLLKHGAQSDQTVLIENLLEMILDVQLDQSCLVRKIGLEGIGYAAENLKKELVSRYCNQILGVLMNSLDYHSVGTESNVILQALLTLSKLLKALEGYKFNAFQVTAAVRIKPLFTQEARELRQASIRLLGDLTSSLSPESNLEAFKEQIQSNIITLLLHLSDPDGEVIKACKYTLRRVGPYLESSETNQMIQEHLIDEANLHYSDFIKDLIKSMAKEMQDLFTLFVMTSVSYTKSPWSEIRSNAALMTGLLYFDLIPENKQKISLDAVCDKLIRLLRDDSDDVRFKTSQAIAYLFI</sequence>
<accession>A0A6J2XIP4</accession>
<dbReference type="OrthoDB" id="1884734at2759"/>
<evidence type="ECO:0000259" key="2">
    <source>
        <dbReference type="Pfam" id="PF21047"/>
    </source>
</evidence>
<organism evidence="6 7">
    <name type="scientific">Sitophilus oryzae</name>
    <name type="common">Rice weevil</name>
    <name type="synonym">Curculio oryzae</name>
    <dbReference type="NCBI Taxonomy" id="7048"/>
    <lineage>
        <taxon>Eukaryota</taxon>
        <taxon>Metazoa</taxon>
        <taxon>Ecdysozoa</taxon>
        <taxon>Arthropoda</taxon>
        <taxon>Hexapoda</taxon>
        <taxon>Insecta</taxon>
        <taxon>Pterygota</taxon>
        <taxon>Neoptera</taxon>
        <taxon>Endopterygota</taxon>
        <taxon>Coleoptera</taxon>
        <taxon>Polyphaga</taxon>
        <taxon>Cucujiformia</taxon>
        <taxon>Curculionidae</taxon>
        <taxon>Dryophthorinae</taxon>
        <taxon>Sitophilus</taxon>
    </lineage>
</organism>
<protein>
    <submittedName>
        <fullName evidence="7">Maestro heat-like repeat-containing protein family member 1</fullName>
    </submittedName>
</protein>
<evidence type="ECO:0000313" key="7">
    <source>
        <dbReference type="RefSeq" id="XP_030751328.1"/>
    </source>
</evidence>
<dbReference type="InterPro" id="IPR055408">
    <property type="entry name" value="HEAT_MROH2B-like"/>
</dbReference>
<dbReference type="GeneID" id="115878851"/>
<feature type="domain" description="MROH2B-like N-terminal HEAT-repeats" evidence="4">
    <location>
        <begin position="42"/>
        <end position="261"/>
    </location>
</feature>
<evidence type="ECO:0000259" key="4">
    <source>
        <dbReference type="Pfam" id="PF23221"/>
    </source>
</evidence>
<name>A0A6J2XIP4_SITOR</name>
<dbReference type="PANTHER" id="PTHR23120:SF0">
    <property type="entry name" value="MAESTRO HEAT-LIKE REPEAT FAMILY MEMBER 1"/>
    <property type="match status" value="1"/>
</dbReference>
<dbReference type="Pfam" id="PF21047">
    <property type="entry name" value="HEAT_Maestro"/>
    <property type="match status" value="1"/>
</dbReference>
<evidence type="ECO:0000259" key="3">
    <source>
        <dbReference type="Pfam" id="PF23210"/>
    </source>
</evidence>
<dbReference type="InterPro" id="IPR055406">
    <property type="entry name" value="HEAT_Maestro"/>
</dbReference>
<dbReference type="FunCoup" id="A0A6J2XIP4">
    <property type="interactions" value="1128"/>
</dbReference>
<dbReference type="RefSeq" id="XP_030751328.1">
    <property type="nucleotide sequence ID" value="XM_030895468.1"/>
</dbReference>
<keyword evidence="1" id="KW-0677">Repeat</keyword>
<dbReference type="Pfam" id="PF23227">
    <property type="entry name" value="HEAT_MROH2B_C"/>
    <property type="match status" value="1"/>
</dbReference>
<dbReference type="SUPFAM" id="SSF48371">
    <property type="entry name" value="ARM repeat"/>
    <property type="match status" value="2"/>
</dbReference>
<dbReference type="Gene3D" id="1.25.10.10">
    <property type="entry name" value="Leucine-rich Repeat Variant"/>
    <property type="match status" value="2"/>
</dbReference>
<feature type="domain" description="Maestro/Maestro-like HEAT-repeats" evidence="5">
    <location>
        <begin position="1374"/>
        <end position="1650"/>
    </location>
</feature>
<keyword evidence="6" id="KW-1185">Reference proteome</keyword>
<evidence type="ECO:0000259" key="5">
    <source>
        <dbReference type="Pfam" id="PF23227"/>
    </source>
</evidence>
<dbReference type="Pfam" id="PF23210">
    <property type="entry name" value="HEAT_Maestro_2"/>
    <property type="match status" value="1"/>
</dbReference>
<dbReference type="Pfam" id="PF23221">
    <property type="entry name" value="HEAT_MROH2B_1st"/>
    <property type="match status" value="1"/>
</dbReference>
<dbReference type="PANTHER" id="PTHR23120">
    <property type="entry name" value="MAESTRO-RELATED HEAT DOMAIN-CONTAINING"/>
    <property type="match status" value="1"/>
</dbReference>
<gene>
    <name evidence="7" type="primary">LOC115878851</name>
</gene>
<dbReference type="InterPro" id="IPR016024">
    <property type="entry name" value="ARM-type_fold"/>
</dbReference>
<reference evidence="7" key="1">
    <citation type="submission" date="2025-08" db="UniProtKB">
        <authorList>
            <consortium name="RefSeq"/>
        </authorList>
    </citation>
    <scope>IDENTIFICATION</scope>
    <source>
        <tissue evidence="7">Gonads</tissue>
    </source>
</reference>
<evidence type="ECO:0000256" key="1">
    <source>
        <dbReference type="ARBA" id="ARBA00022737"/>
    </source>
</evidence>
<dbReference type="Proteomes" id="UP000504635">
    <property type="component" value="Unplaced"/>
</dbReference>
<dbReference type="InterPro" id="IPR056282">
    <property type="entry name" value="MROH2B-like_N_HEAT"/>
</dbReference>
<dbReference type="GO" id="GO:0005737">
    <property type="term" value="C:cytoplasm"/>
    <property type="evidence" value="ECO:0007669"/>
    <property type="project" value="TreeGrafter"/>
</dbReference>
<dbReference type="InterPro" id="IPR045206">
    <property type="entry name" value="Maestro_heat-like_prot"/>
</dbReference>
<feature type="domain" description="MROH2B-like HEAT-repeats" evidence="3">
    <location>
        <begin position="264"/>
        <end position="876"/>
    </location>
</feature>
<evidence type="ECO:0000313" key="6">
    <source>
        <dbReference type="Proteomes" id="UP000504635"/>
    </source>
</evidence>
<dbReference type="InterPro" id="IPR048465">
    <property type="entry name" value="Maestro-like_HEAT"/>
</dbReference>
<proteinExistence type="predicted"/>
<dbReference type="InterPro" id="IPR011989">
    <property type="entry name" value="ARM-like"/>
</dbReference>